<dbReference type="SMART" id="SM00382">
    <property type="entry name" value="AAA"/>
    <property type="match status" value="2"/>
</dbReference>
<dbReference type="PANTHER" id="PTHR42926:SF1">
    <property type="entry name" value="CIRCADIAN CLOCK OSCILLATOR PROTEIN KAIC 1"/>
    <property type="match status" value="1"/>
</dbReference>
<feature type="domain" description="KaiC" evidence="7">
    <location>
        <begin position="3"/>
        <end position="231"/>
    </location>
</feature>
<sequence>MIEKFSTGVEGLDQLTDGGFLRGSAYIVQGPPGAGKTILANQFCYAHVAGGGRALYMTLLAESSSRMLAYVSQMGFFEGSALPDAMQYVSGYGVLEREGLPGLLKLVQHELKRHRATAMVLDGTFVAQSVASEQEFRAFIHTLQGVAGMAGAVLVMLTHQNRDASCPEHTMVDGWIELSDETTGFRAYRTIQVRKHRGAAILPGKHRFRITGNGIAVFPRAESTMDAAVLPSAQAHRSSIGHRDIDGLLQGGLPGGSATLLVGPTGSGKTTLGMHFLSLSSAQEPGLMLGFYETPAHIRMKARSVGLDLDTPTEAGTLDIQWLPPAENIVDEIIRDVVSHAKARKVKRVFIDGLVAIRDSLVITRRMPYVINALSMQLAALGATVLYTSEIPELQLDEIQLPSDELSAMVDNVLLLSTGRRAHAFRRYLSVIKLRDSNFDPCTQEFHINGNGIAFGPDPRVGPAGDAS</sequence>
<dbReference type="SUPFAM" id="SSF52540">
    <property type="entry name" value="P-loop containing nucleoside triphosphate hydrolases"/>
    <property type="match status" value="2"/>
</dbReference>
<keyword evidence="2" id="KW-0597">Phosphoprotein</keyword>
<evidence type="ECO:0000313" key="9">
    <source>
        <dbReference type="Proteomes" id="UP000199420"/>
    </source>
</evidence>
<evidence type="ECO:0000256" key="2">
    <source>
        <dbReference type="ARBA" id="ARBA00022553"/>
    </source>
</evidence>
<dbReference type="GO" id="GO:0016787">
    <property type="term" value="F:hydrolase activity"/>
    <property type="evidence" value="ECO:0007669"/>
    <property type="project" value="UniProtKB-KW"/>
</dbReference>
<dbReference type="RefSeq" id="WP_175483722.1">
    <property type="nucleotide sequence ID" value="NZ_FNYC01000003.1"/>
</dbReference>
<protein>
    <recommendedName>
        <fullName evidence="1">non-specific serine/threonine protein kinase</fullName>
        <ecNumber evidence="1">2.7.11.1</ecNumber>
    </recommendedName>
</protein>
<dbReference type="Proteomes" id="UP000199420">
    <property type="component" value="Unassembled WGS sequence"/>
</dbReference>
<organism evidence="8 9">
    <name type="scientific">Frateuria terrea</name>
    <dbReference type="NCBI Taxonomy" id="529704"/>
    <lineage>
        <taxon>Bacteria</taxon>
        <taxon>Pseudomonadati</taxon>
        <taxon>Pseudomonadota</taxon>
        <taxon>Gammaproteobacteria</taxon>
        <taxon>Lysobacterales</taxon>
        <taxon>Rhodanobacteraceae</taxon>
        <taxon>Frateuria</taxon>
    </lineage>
</organism>
<dbReference type="GO" id="GO:0005524">
    <property type="term" value="F:ATP binding"/>
    <property type="evidence" value="ECO:0007669"/>
    <property type="project" value="InterPro"/>
</dbReference>
<keyword evidence="5" id="KW-0418">Kinase</keyword>
<dbReference type="AlphaFoldDB" id="A0A1H6UMJ9"/>
<dbReference type="InterPro" id="IPR003593">
    <property type="entry name" value="AAA+_ATPase"/>
</dbReference>
<evidence type="ECO:0000256" key="4">
    <source>
        <dbReference type="ARBA" id="ARBA00022737"/>
    </source>
</evidence>
<keyword evidence="3" id="KW-0808">Transferase</keyword>
<dbReference type="PANTHER" id="PTHR42926">
    <property type="match status" value="1"/>
</dbReference>
<dbReference type="Gene3D" id="3.40.50.300">
    <property type="entry name" value="P-loop containing nucleotide triphosphate hydrolases"/>
    <property type="match status" value="2"/>
</dbReference>
<accession>A0A1H6UMJ9</accession>
<dbReference type="InterPro" id="IPR027417">
    <property type="entry name" value="P-loop_NTPase"/>
</dbReference>
<evidence type="ECO:0000256" key="1">
    <source>
        <dbReference type="ARBA" id="ARBA00012513"/>
    </source>
</evidence>
<reference evidence="8 9" key="1">
    <citation type="submission" date="2016-10" db="EMBL/GenBank/DDBJ databases">
        <authorList>
            <person name="de Groot N.N."/>
        </authorList>
    </citation>
    <scope>NUCLEOTIDE SEQUENCE [LARGE SCALE GENOMIC DNA]</scope>
    <source>
        <strain evidence="8 9">DSM 26515</strain>
    </source>
</reference>
<feature type="domain" description="KaiC" evidence="7">
    <location>
        <begin position="236"/>
        <end position="468"/>
    </location>
</feature>
<evidence type="ECO:0000313" key="8">
    <source>
        <dbReference type="EMBL" id="SEI91944.1"/>
    </source>
</evidence>
<dbReference type="InterPro" id="IPR051347">
    <property type="entry name" value="Circadian_clock_KaiC-rel"/>
</dbReference>
<dbReference type="InterPro" id="IPR030665">
    <property type="entry name" value="KaiC"/>
</dbReference>
<dbReference type="EMBL" id="FNYC01000003">
    <property type="protein sequence ID" value="SEI91944.1"/>
    <property type="molecule type" value="Genomic_DNA"/>
</dbReference>
<dbReference type="Pfam" id="PF06745">
    <property type="entry name" value="ATPase"/>
    <property type="match status" value="2"/>
</dbReference>
<dbReference type="PIRSF" id="PIRSF039117">
    <property type="entry name" value="KaiC"/>
    <property type="match status" value="1"/>
</dbReference>
<proteinExistence type="predicted"/>
<dbReference type="GO" id="GO:0004674">
    <property type="term" value="F:protein serine/threonine kinase activity"/>
    <property type="evidence" value="ECO:0007669"/>
    <property type="project" value="UniProtKB-EC"/>
</dbReference>
<evidence type="ECO:0000259" key="7">
    <source>
        <dbReference type="PROSITE" id="PS51146"/>
    </source>
</evidence>
<dbReference type="InterPro" id="IPR014774">
    <property type="entry name" value="KaiC-like_dom"/>
</dbReference>
<dbReference type="PROSITE" id="PS51146">
    <property type="entry name" value="KAIC"/>
    <property type="match status" value="2"/>
</dbReference>
<keyword evidence="6" id="KW-0378">Hydrolase</keyword>
<evidence type="ECO:0000256" key="6">
    <source>
        <dbReference type="ARBA" id="ARBA00022801"/>
    </source>
</evidence>
<evidence type="ECO:0000256" key="5">
    <source>
        <dbReference type="ARBA" id="ARBA00022777"/>
    </source>
</evidence>
<keyword evidence="4" id="KW-0677">Repeat</keyword>
<dbReference type="STRING" id="529704.SAMN02927913_1688"/>
<gene>
    <name evidence="8" type="ORF">SAMN04487997_2039</name>
</gene>
<name>A0A1H6UMJ9_9GAMM</name>
<dbReference type="EC" id="2.7.11.1" evidence="1"/>
<dbReference type="InterPro" id="IPR010624">
    <property type="entry name" value="KaiC_dom"/>
</dbReference>
<evidence type="ECO:0000256" key="3">
    <source>
        <dbReference type="ARBA" id="ARBA00022679"/>
    </source>
</evidence>
<keyword evidence="9" id="KW-1185">Reference proteome</keyword>